<evidence type="ECO:0000259" key="2">
    <source>
        <dbReference type="Pfam" id="PF26240"/>
    </source>
</evidence>
<gene>
    <name evidence="3" type="ORF">HYG82_06230</name>
</gene>
<dbReference type="OrthoDB" id="339304at2157"/>
<organism evidence="3 4">
    <name type="scientific">Natrinema halophilum</name>
    <dbReference type="NCBI Taxonomy" id="1699371"/>
    <lineage>
        <taxon>Archaea</taxon>
        <taxon>Methanobacteriati</taxon>
        <taxon>Methanobacteriota</taxon>
        <taxon>Stenosarchaea group</taxon>
        <taxon>Halobacteria</taxon>
        <taxon>Halobacteriales</taxon>
        <taxon>Natrialbaceae</taxon>
        <taxon>Natrinema</taxon>
    </lineage>
</organism>
<sequence>MSRYGPRIAALSRRAERERAALDSADDSAEGTTFCTDPDLDHDPDPDDADEYLRDGAGQAIWLYIEARTGGRLVPFSEPELDALEDAMNRWFECYAHCHGVELEADFTVREAAEVLLETRNIVDTTQLLTRIPERESGSRPLQ</sequence>
<name>A0A7D5GK96_9EURY</name>
<dbReference type="Proteomes" id="UP000509241">
    <property type="component" value="Chromosome"/>
</dbReference>
<dbReference type="EMBL" id="CP058601">
    <property type="protein sequence ID" value="QLG48472.1"/>
    <property type="molecule type" value="Genomic_DNA"/>
</dbReference>
<feature type="domain" description="DUF8055" evidence="2">
    <location>
        <begin position="2"/>
        <end position="134"/>
    </location>
</feature>
<dbReference type="KEGG" id="haly:HYG82_06230"/>
<evidence type="ECO:0000313" key="3">
    <source>
        <dbReference type="EMBL" id="QLG48472.1"/>
    </source>
</evidence>
<reference evidence="3 4" key="1">
    <citation type="submission" date="2020-07" db="EMBL/GenBank/DDBJ databases">
        <authorList>
            <person name="Cui H."/>
        </authorList>
    </citation>
    <scope>NUCLEOTIDE SEQUENCE [LARGE SCALE GENOMIC DNA]</scope>
    <source>
        <strain evidence="3 4">YPL8</strain>
    </source>
</reference>
<accession>A0A7D5GK96</accession>
<evidence type="ECO:0000313" key="4">
    <source>
        <dbReference type="Proteomes" id="UP000509241"/>
    </source>
</evidence>
<dbReference type="AlphaFoldDB" id="A0A7D5GK96"/>
<feature type="compositionally biased region" description="Acidic residues" evidence="1">
    <location>
        <begin position="38"/>
        <end position="50"/>
    </location>
</feature>
<keyword evidence="4" id="KW-1185">Reference proteome</keyword>
<feature type="region of interest" description="Disordered" evidence="1">
    <location>
        <begin position="19"/>
        <end position="51"/>
    </location>
</feature>
<dbReference type="Pfam" id="PF26240">
    <property type="entry name" value="DUF8055"/>
    <property type="match status" value="1"/>
</dbReference>
<evidence type="ECO:0000256" key="1">
    <source>
        <dbReference type="SAM" id="MobiDB-lite"/>
    </source>
</evidence>
<proteinExistence type="predicted"/>
<dbReference type="GeneID" id="56032871"/>
<dbReference type="InterPro" id="IPR058368">
    <property type="entry name" value="DUF8055"/>
</dbReference>
<protein>
    <recommendedName>
        <fullName evidence="2">DUF8055 domain-containing protein</fullName>
    </recommendedName>
</protein>
<dbReference type="RefSeq" id="WP_179260211.1">
    <property type="nucleotide sequence ID" value="NZ_CP058601.1"/>
</dbReference>